<dbReference type="InterPro" id="IPR009952">
    <property type="entry name" value="Uroplakin-2"/>
</dbReference>
<comment type="caution">
    <text evidence="3">The sequence shown here is derived from an EMBL/GenBank/DDBJ whole genome shotgun (WGS) entry which is preliminary data.</text>
</comment>
<evidence type="ECO:0000256" key="2">
    <source>
        <dbReference type="SAM" id="SignalP"/>
    </source>
</evidence>
<keyword evidence="4" id="KW-1185">Reference proteome</keyword>
<reference evidence="3 4" key="1">
    <citation type="submission" date="2021-05" db="EMBL/GenBank/DDBJ databases">
        <authorList>
            <person name="Zahm M."/>
            <person name="Klopp C."/>
            <person name="Cabau C."/>
            <person name="Kuhl H."/>
            <person name="Suciu R."/>
            <person name="Ciorpac M."/>
            <person name="Holostenco D."/>
            <person name="Gessner J."/>
            <person name="Wuertz S."/>
            <person name="Hohne C."/>
            <person name="Stock M."/>
            <person name="Gislard M."/>
            <person name="Lluch J."/>
            <person name="Milhes M."/>
            <person name="Lampietro C."/>
            <person name="Lopez Roques C."/>
            <person name="Donnadieu C."/>
            <person name="Du K."/>
            <person name="Schartl M."/>
            <person name="Guiguen Y."/>
        </authorList>
    </citation>
    <scope>NUCLEOTIDE SEQUENCE [LARGE SCALE GENOMIC DNA]</scope>
    <source>
        <strain evidence="3">Hh-F2</strain>
        <tissue evidence="3">Blood</tissue>
    </source>
</reference>
<gene>
    <name evidence="3" type="ORF">HHUSO_G35887</name>
</gene>
<feature type="transmembrane region" description="Helical" evidence="1">
    <location>
        <begin position="181"/>
        <end position="208"/>
    </location>
</feature>
<organism evidence="3 4">
    <name type="scientific">Huso huso</name>
    <name type="common">Beluga</name>
    <name type="synonym">Acipenser huso</name>
    <dbReference type="NCBI Taxonomy" id="61971"/>
    <lineage>
        <taxon>Eukaryota</taxon>
        <taxon>Metazoa</taxon>
        <taxon>Chordata</taxon>
        <taxon>Craniata</taxon>
        <taxon>Vertebrata</taxon>
        <taxon>Euteleostomi</taxon>
        <taxon>Actinopterygii</taxon>
        <taxon>Chondrostei</taxon>
        <taxon>Acipenseriformes</taxon>
        <taxon>Acipenseridae</taxon>
        <taxon>Huso</taxon>
    </lineage>
</organism>
<dbReference type="Pfam" id="PF07353">
    <property type="entry name" value="Uroplakin_II"/>
    <property type="match status" value="1"/>
</dbReference>
<keyword evidence="2" id="KW-0732">Signal</keyword>
<keyword evidence="1" id="KW-0472">Membrane</keyword>
<keyword evidence="1" id="KW-1133">Transmembrane helix</keyword>
<evidence type="ECO:0000313" key="4">
    <source>
        <dbReference type="Proteomes" id="UP001369086"/>
    </source>
</evidence>
<dbReference type="EMBL" id="JAHFZB010000053">
    <property type="protein sequence ID" value="KAK6466767.1"/>
    <property type="molecule type" value="Genomic_DNA"/>
</dbReference>
<feature type="chain" id="PRO_5046696517" evidence="2">
    <location>
        <begin position="26"/>
        <end position="210"/>
    </location>
</feature>
<protein>
    <submittedName>
        <fullName evidence="3">Uncharacterized protein</fullName>
    </submittedName>
</protein>
<dbReference type="InterPro" id="IPR024831">
    <property type="entry name" value="Uroplakin-3"/>
</dbReference>
<accession>A0ABR0Y271</accession>
<sequence>MDLSVRLAIILGLVLLPLPRKPVLSEVIVDRPVMLAFGDWSRHSTSLWLKPAFCLFEEWLGEAFDKTLANRETAFIQVEVRRDDDNSTYKMPTRFSVPNCDPLFSEPQNVQVFAYQLGPDINCINDSCVVQVLPDSKYWVRYALYNEGQELVAATNWSEPLLTKGEPEDHRSLNKPFGRSGGMVVITVILSVAMCVLLVAMTVALVMARK</sequence>
<proteinExistence type="predicted"/>
<evidence type="ECO:0000313" key="3">
    <source>
        <dbReference type="EMBL" id="KAK6466767.1"/>
    </source>
</evidence>
<name>A0ABR0Y271_HUSHU</name>
<keyword evidence="1" id="KW-0812">Transmembrane</keyword>
<dbReference type="PANTHER" id="PTHR15446">
    <property type="entry name" value="UROPLAKIN III"/>
    <property type="match status" value="1"/>
</dbReference>
<evidence type="ECO:0000256" key="1">
    <source>
        <dbReference type="SAM" id="Phobius"/>
    </source>
</evidence>
<feature type="signal peptide" evidence="2">
    <location>
        <begin position="1"/>
        <end position="25"/>
    </location>
</feature>
<dbReference type="Proteomes" id="UP001369086">
    <property type="component" value="Unassembled WGS sequence"/>
</dbReference>
<dbReference type="PANTHER" id="PTHR15446:SF17">
    <property type="entry name" value="UROPLAKIN-3A"/>
    <property type="match status" value="1"/>
</dbReference>